<feature type="non-terminal residue" evidence="2">
    <location>
        <position position="42"/>
    </location>
</feature>
<feature type="region of interest" description="Disordered" evidence="1">
    <location>
        <begin position="1"/>
        <end position="42"/>
    </location>
</feature>
<protein>
    <submittedName>
        <fullName evidence="2">Uncharacterized protein</fullName>
    </submittedName>
</protein>
<dbReference type="AlphaFoldDB" id="A0A1A8GRR8"/>
<name>A0A1A8GRR8_9TELE</name>
<accession>A0A1A8GRR8</accession>
<reference evidence="2" key="1">
    <citation type="submission" date="2016-05" db="EMBL/GenBank/DDBJ databases">
        <authorList>
            <person name="Lavstsen T."/>
            <person name="Jespersen J.S."/>
        </authorList>
    </citation>
    <scope>NUCLEOTIDE SEQUENCE</scope>
    <source>
        <tissue evidence="2">Brain</tissue>
    </source>
</reference>
<reference evidence="2" key="2">
    <citation type="submission" date="2016-06" db="EMBL/GenBank/DDBJ databases">
        <title>The genome of a short-lived fish provides insights into sex chromosome evolution and the genetic control of aging.</title>
        <authorList>
            <person name="Reichwald K."/>
            <person name="Felder M."/>
            <person name="Petzold A."/>
            <person name="Koch P."/>
            <person name="Groth M."/>
            <person name="Platzer M."/>
        </authorList>
    </citation>
    <scope>NUCLEOTIDE SEQUENCE</scope>
    <source>
        <tissue evidence="2">Brain</tissue>
    </source>
</reference>
<gene>
    <name evidence="2" type="primary">CU571336.1</name>
</gene>
<dbReference type="EMBL" id="HAEC01005611">
    <property type="protein sequence ID" value="SBQ73688.1"/>
    <property type="molecule type" value="Transcribed_RNA"/>
</dbReference>
<evidence type="ECO:0000256" key="1">
    <source>
        <dbReference type="SAM" id="MobiDB-lite"/>
    </source>
</evidence>
<proteinExistence type="predicted"/>
<evidence type="ECO:0000313" key="2">
    <source>
        <dbReference type="EMBL" id="SBQ73688.1"/>
    </source>
</evidence>
<organism evidence="2">
    <name type="scientific">Nothobranchius korthausae</name>
    <dbReference type="NCBI Taxonomy" id="1143690"/>
    <lineage>
        <taxon>Eukaryota</taxon>
        <taxon>Metazoa</taxon>
        <taxon>Chordata</taxon>
        <taxon>Craniata</taxon>
        <taxon>Vertebrata</taxon>
        <taxon>Euteleostomi</taxon>
        <taxon>Actinopterygii</taxon>
        <taxon>Neopterygii</taxon>
        <taxon>Teleostei</taxon>
        <taxon>Neoteleostei</taxon>
        <taxon>Acanthomorphata</taxon>
        <taxon>Ovalentaria</taxon>
        <taxon>Atherinomorphae</taxon>
        <taxon>Cyprinodontiformes</taxon>
        <taxon>Nothobranchiidae</taxon>
        <taxon>Nothobranchius</taxon>
    </lineage>
</organism>
<sequence>MGRGNGPVGGRPPIGPPGEEGPPFGPPGWGPPGGWGPRPPGG</sequence>
<feature type="compositionally biased region" description="Pro residues" evidence="1">
    <location>
        <begin position="13"/>
        <end position="30"/>
    </location>
</feature>